<dbReference type="Proteomes" id="UP001432401">
    <property type="component" value="Unassembled WGS sequence"/>
</dbReference>
<name>A0ABV1ZQ82_9ACTN</name>
<evidence type="ECO:0000313" key="2">
    <source>
        <dbReference type="Proteomes" id="UP001432401"/>
    </source>
</evidence>
<protein>
    <recommendedName>
        <fullName evidence="3">DUF1579 domain-containing protein</fullName>
    </recommendedName>
</protein>
<comment type="caution">
    <text evidence="1">The sequence shown here is derived from an EMBL/GenBank/DDBJ whole genome shotgun (WGS) entry which is preliminary data.</text>
</comment>
<organism evidence="1 2">
    <name type="scientific">Nocardiopsis tropica</name>
    <dbReference type="NCBI Taxonomy" id="109330"/>
    <lineage>
        <taxon>Bacteria</taxon>
        <taxon>Bacillati</taxon>
        <taxon>Actinomycetota</taxon>
        <taxon>Actinomycetes</taxon>
        <taxon>Streptosporangiales</taxon>
        <taxon>Nocardiopsidaceae</taxon>
        <taxon>Nocardiopsis</taxon>
    </lineage>
</organism>
<gene>
    <name evidence="1" type="ORF">ABUK86_03650</name>
</gene>
<evidence type="ECO:0000313" key="1">
    <source>
        <dbReference type="EMBL" id="MES0832851.1"/>
    </source>
</evidence>
<proteinExistence type="predicted"/>
<reference evidence="1 2" key="1">
    <citation type="submission" date="2024-06" db="EMBL/GenBank/DDBJ databases">
        <authorList>
            <person name="Bataeva Y.V."/>
            <person name="Grigorian L.N."/>
            <person name="Solomentsev V.I."/>
        </authorList>
    </citation>
    <scope>NUCLEOTIDE SEQUENCE [LARGE SCALE GENOMIC DNA]</scope>
    <source>
        <strain evidence="2">SCPM-O-B-12605 (RCAM04882)</strain>
    </source>
</reference>
<keyword evidence="2" id="KW-1185">Reference proteome</keyword>
<dbReference type="RefSeq" id="WP_344175853.1">
    <property type="nucleotide sequence ID" value="NZ_JBEQNA010000001.1"/>
</dbReference>
<sequence>MSAYEQDPAGPDAALTALDRLVGVWRVTGGAEGTVVYRWMEGRYFLLQDVDLVQDGKRVVGLEVIGRERAFGAERPGEDIRSRFYDSLGNTFDYVYELAGDTLTIWAGEKGSPARYTGVFSADGTTVTGPWTYPGGGGYDSTMVRAG</sequence>
<dbReference type="EMBL" id="JBEQNB010000002">
    <property type="protein sequence ID" value="MES0832851.1"/>
    <property type="molecule type" value="Genomic_DNA"/>
</dbReference>
<evidence type="ECO:0008006" key="3">
    <source>
        <dbReference type="Google" id="ProtNLM"/>
    </source>
</evidence>
<accession>A0ABV1ZQ82</accession>